<evidence type="ECO:0000256" key="5">
    <source>
        <dbReference type="ARBA" id="ARBA00022840"/>
    </source>
</evidence>
<dbReference type="PROSITE" id="PS00183">
    <property type="entry name" value="UBC_1"/>
    <property type="match status" value="1"/>
</dbReference>
<dbReference type="Gene3D" id="3.10.110.10">
    <property type="entry name" value="Ubiquitin Conjugating Enzyme"/>
    <property type="match status" value="1"/>
</dbReference>
<dbReference type="GO" id="GO:0005524">
    <property type="term" value="F:ATP binding"/>
    <property type="evidence" value="ECO:0007669"/>
    <property type="project" value="UniProtKB-UniRule"/>
</dbReference>
<name>A0A4P9ZR18_9FUNG</name>
<feature type="active site" description="Glycyl thioester intermediate" evidence="12">
    <location>
        <position position="105"/>
    </location>
</feature>
<evidence type="ECO:0000256" key="13">
    <source>
        <dbReference type="RuleBase" id="RU362109"/>
    </source>
</evidence>
<dbReference type="GO" id="GO:0061654">
    <property type="term" value="F:NEDD8 conjugating enzyme activity"/>
    <property type="evidence" value="ECO:0007669"/>
    <property type="project" value="UniProtKB-EC"/>
</dbReference>
<evidence type="ECO:0000256" key="11">
    <source>
        <dbReference type="ARBA" id="ARBA00044315"/>
    </source>
</evidence>
<evidence type="ECO:0000313" key="16">
    <source>
        <dbReference type="Proteomes" id="UP000268162"/>
    </source>
</evidence>
<proteinExistence type="inferred from homology"/>
<dbReference type="InterPro" id="IPR000608">
    <property type="entry name" value="UBC"/>
</dbReference>
<accession>A0A4P9ZR18</accession>
<dbReference type="OrthoDB" id="10249039at2759"/>
<keyword evidence="16" id="KW-1185">Reference proteome</keyword>
<gene>
    <name evidence="15" type="ORF">BJ085DRAFT_23295</name>
</gene>
<dbReference type="SUPFAM" id="SSF54495">
    <property type="entry name" value="UBC-like"/>
    <property type="match status" value="1"/>
</dbReference>
<evidence type="ECO:0000256" key="8">
    <source>
        <dbReference type="ARBA" id="ARBA00044084"/>
    </source>
</evidence>
<evidence type="ECO:0000256" key="4">
    <source>
        <dbReference type="ARBA" id="ARBA00022786"/>
    </source>
</evidence>
<dbReference type="Pfam" id="PF00179">
    <property type="entry name" value="UQ_con"/>
    <property type="match status" value="1"/>
</dbReference>
<comment type="pathway">
    <text evidence="1">Protein modification; protein neddylation.</text>
</comment>
<dbReference type="EMBL" id="ML002751">
    <property type="protein sequence ID" value="RKP35944.1"/>
    <property type="molecule type" value="Genomic_DNA"/>
</dbReference>
<evidence type="ECO:0000256" key="12">
    <source>
        <dbReference type="PROSITE-ProRule" id="PRU10133"/>
    </source>
</evidence>
<evidence type="ECO:0000313" key="15">
    <source>
        <dbReference type="EMBL" id="RKP35944.1"/>
    </source>
</evidence>
<dbReference type="SMART" id="SM00212">
    <property type="entry name" value="UBCc"/>
    <property type="match status" value="1"/>
</dbReference>
<keyword evidence="3 13" id="KW-0547">Nucleotide-binding</keyword>
<dbReference type="Proteomes" id="UP000268162">
    <property type="component" value="Unassembled WGS sequence"/>
</dbReference>
<evidence type="ECO:0000256" key="1">
    <source>
        <dbReference type="ARBA" id="ARBA00005032"/>
    </source>
</evidence>
<keyword evidence="5 13" id="KW-0067">ATP-binding</keyword>
<dbReference type="InterPro" id="IPR023313">
    <property type="entry name" value="UBQ-conjugating_AS"/>
</dbReference>
<evidence type="ECO:0000256" key="6">
    <source>
        <dbReference type="ARBA" id="ARBA00043698"/>
    </source>
</evidence>
<evidence type="ECO:0000256" key="7">
    <source>
        <dbReference type="ARBA" id="ARBA00044047"/>
    </source>
</evidence>
<sequence length="177" mass="20218">MNKLWAMKRAAADAEKKKPKVSAAQIRVQKDITELSLPSTMRLDFPNPDDLMHFQLCITPDEGMYQGGCFRFSFAIDHNYPHEAPKVLCTQRIYHPNIDLDGKICLNILREDWKPVLNLEAIMVGLQFLFLAPNPDDPLNKEAAQDLRANPKDFANTVKATMRGSRYNNVIYDKVLL</sequence>
<organism evidence="15 16">
    <name type="scientific">Dimargaris cristalligena</name>
    <dbReference type="NCBI Taxonomy" id="215637"/>
    <lineage>
        <taxon>Eukaryota</taxon>
        <taxon>Fungi</taxon>
        <taxon>Fungi incertae sedis</taxon>
        <taxon>Zoopagomycota</taxon>
        <taxon>Kickxellomycotina</taxon>
        <taxon>Dimargaritomycetes</taxon>
        <taxon>Dimargaritales</taxon>
        <taxon>Dimargaritaceae</taxon>
        <taxon>Dimargaris</taxon>
    </lineage>
</organism>
<comment type="similarity">
    <text evidence="13">Belongs to the ubiquitin-conjugating enzyme family.</text>
</comment>
<evidence type="ECO:0000256" key="2">
    <source>
        <dbReference type="ARBA" id="ARBA00022679"/>
    </source>
</evidence>
<dbReference type="PROSITE" id="PS50127">
    <property type="entry name" value="UBC_2"/>
    <property type="match status" value="1"/>
</dbReference>
<dbReference type="PANTHER" id="PTHR24068">
    <property type="entry name" value="UBIQUITIN-CONJUGATING ENZYME E2"/>
    <property type="match status" value="1"/>
</dbReference>
<reference evidence="16" key="1">
    <citation type="journal article" date="2018" name="Nat. Microbiol.">
        <title>Leveraging single-cell genomics to expand the fungal tree of life.</title>
        <authorList>
            <person name="Ahrendt S.R."/>
            <person name="Quandt C.A."/>
            <person name="Ciobanu D."/>
            <person name="Clum A."/>
            <person name="Salamov A."/>
            <person name="Andreopoulos B."/>
            <person name="Cheng J.F."/>
            <person name="Woyke T."/>
            <person name="Pelin A."/>
            <person name="Henrissat B."/>
            <person name="Reynolds N.K."/>
            <person name="Benny G.L."/>
            <person name="Smith M.E."/>
            <person name="James T.Y."/>
            <person name="Grigoriev I.V."/>
        </authorList>
    </citation>
    <scope>NUCLEOTIDE SEQUENCE [LARGE SCALE GENOMIC DNA]</scope>
    <source>
        <strain evidence="16">RSA 468</strain>
    </source>
</reference>
<evidence type="ECO:0000259" key="14">
    <source>
        <dbReference type="PROSITE" id="PS50127"/>
    </source>
</evidence>
<evidence type="ECO:0000256" key="10">
    <source>
        <dbReference type="ARBA" id="ARBA00044279"/>
    </source>
</evidence>
<dbReference type="FunFam" id="3.10.110.10:FF:000005">
    <property type="entry name" value="NEDD8-conjugating enzyme Ubc12"/>
    <property type="match status" value="1"/>
</dbReference>
<dbReference type="EC" id="2.3.2.34" evidence="7"/>
<dbReference type="AlphaFoldDB" id="A0A4P9ZR18"/>
<comment type="catalytic activity">
    <reaction evidence="6">
        <text>[E1 NEDD8-activating enzyme]-S-[NEDD8 protein]-yl-L-cysteine + [E2 NEDD8-conjugating enzyme]-L-cysteine = [E1 NEDD8-activating enzyme]-L-cysteine + [E2 NEDD8-conjugating enzyme]-S-[NEDD8-protein]-yl-L-cysteine.</text>
        <dbReference type="EC" id="2.3.2.34"/>
    </reaction>
</comment>
<dbReference type="InterPro" id="IPR016135">
    <property type="entry name" value="UBQ-conjugating_enzyme/RWD"/>
</dbReference>
<evidence type="ECO:0000256" key="9">
    <source>
        <dbReference type="ARBA" id="ARBA00044092"/>
    </source>
</evidence>
<feature type="domain" description="UBC core" evidence="14">
    <location>
        <begin position="23"/>
        <end position="167"/>
    </location>
</feature>
<dbReference type="STRING" id="215637.A0A4P9ZR18"/>
<keyword evidence="2" id="KW-0808">Transferase</keyword>
<dbReference type="CDD" id="cd23794">
    <property type="entry name" value="UBCc_UBE2F_UBE2M"/>
    <property type="match status" value="1"/>
</dbReference>
<keyword evidence="4 13" id="KW-0833">Ubl conjugation pathway</keyword>
<evidence type="ECO:0000256" key="3">
    <source>
        <dbReference type="ARBA" id="ARBA00022741"/>
    </source>
</evidence>
<protein>
    <recommendedName>
        <fullName evidence="9">NEDD8-conjugating enzyme UBC12</fullName>
        <ecNumber evidence="7">2.3.2.34</ecNumber>
    </recommendedName>
    <alternativeName>
        <fullName evidence="8">NEDD8-conjugating enzyme Ubc12</fullName>
    </alternativeName>
    <alternativeName>
        <fullName evidence="10">RUB1-conjugating enzyme</fullName>
    </alternativeName>
    <alternativeName>
        <fullName evidence="11">Ubiquitin carrier protein 12</fullName>
    </alternativeName>
</protein>